<accession>A0A6N8CRQ5</accession>
<name>A0A6N8CRQ5_9BACI</name>
<organism evidence="2 3">
    <name type="scientific">Terrilactibacillus tamarindi</name>
    <dbReference type="NCBI Taxonomy" id="2599694"/>
    <lineage>
        <taxon>Bacteria</taxon>
        <taxon>Bacillati</taxon>
        <taxon>Bacillota</taxon>
        <taxon>Bacilli</taxon>
        <taxon>Bacillales</taxon>
        <taxon>Bacillaceae</taxon>
        <taxon>Terrilactibacillus</taxon>
    </lineage>
</organism>
<evidence type="ECO:0000313" key="2">
    <source>
        <dbReference type="EMBL" id="MTT32854.1"/>
    </source>
</evidence>
<dbReference type="RefSeq" id="WP_155220468.1">
    <property type="nucleotide sequence ID" value="NZ_WNHB01000021.1"/>
</dbReference>
<keyword evidence="1" id="KW-1133">Transmembrane helix</keyword>
<dbReference type="AlphaFoldDB" id="A0A6N8CRQ5"/>
<dbReference type="Gene3D" id="2.60.40.1630">
    <property type="entry name" value="bacillus anthracis domain"/>
    <property type="match status" value="1"/>
</dbReference>
<feature type="transmembrane region" description="Helical" evidence="1">
    <location>
        <begin position="21"/>
        <end position="44"/>
    </location>
</feature>
<sequence>METENIKREELKKLRSVSRIMIKYLISFKTKLIISLLVIATIYYCIVSNSIAGTKISDEGFPSITNKGIKLVITDHHFYNDKQKLLVSFHIRTNKLYKFNHLHPTLMENPEVIVKGEHIRGHIEAFSKESDNLYTGMFEASLPNKYSNRTPITFQTNTILSQTGQWAVVSK</sequence>
<keyword evidence="1" id="KW-0812">Transmembrane</keyword>
<gene>
    <name evidence="2" type="ORF">GMB86_12645</name>
</gene>
<protein>
    <submittedName>
        <fullName evidence="2">Uncharacterized protein</fullName>
    </submittedName>
</protein>
<keyword evidence="3" id="KW-1185">Reference proteome</keyword>
<evidence type="ECO:0000256" key="1">
    <source>
        <dbReference type="SAM" id="Phobius"/>
    </source>
</evidence>
<comment type="caution">
    <text evidence="2">The sequence shown here is derived from an EMBL/GenBank/DDBJ whole genome shotgun (WGS) entry which is preliminary data.</text>
</comment>
<keyword evidence="1" id="KW-0472">Membrane</keyword>
<proteinExistence type="predicted"/>
<reference evidence="2 3" key="1">
    <citation type="submission" date="2019-11" db="EMBL/GenBank/DDBJ databases">
        <title>Terrilactibacillus tamarindus sp. nov. BCM23-1 isolated from bark of Tamarindus indica.</title>
        <authorList>
            <person name="Kingkaew E."/>
            <person name="Tanasupawat S."/>
        </authorList>
    </citation>
    <scope>NUCLEOTIDE SEQUENCE [LARGE SCALE GENOMIC DNA]</scope>
    <source>
        <strain evidence="2 3">BCM23-1</strain>
    </source>
</reference>
<dbReference type="Proteomes" id="UP000440978">
    <property type="component" value="Unassembled WGS sequence"/>
</dbReference>
<dbReference type="EMBL" id="WNHB01000021">
    <property type="protein sequence ID" value="MTT32854.1"/>
    <property type="molecule type" value="Genomic_DNA"/>
</dbReference>
<evidence type="ECO:0000313" key="3">
    <source>
        <dbReference type="Proteomes" id="UP000440978"/>
    </source>
</evidence>